<accession>A0A371CLL0</accession>
<evidence type="ECO:0000256" key="2">
    <source>
        <dbReference type="SAM" id="Phobius"/>
    </source>
</evidence>
<feature type="transmembrane region" description="Helical" evidence="2">
    <location>
        <begin position="95"/>
        <end position="117"/>
    </location>
</feature>
<organism evidence="3 4">
    <name type="scientific">Lentinus brumalis</name>
    <dbReference type="NCBI Taxonomy" id="2498619"/>
    <lineage>
        <taxon>Eukaryota</taxon>
        <taxon>Fungi</taxon>
        <taxon>Dikarya</taxon>
        <taxon>Basidiomycota</taxon>
        <taxon>Agaricomycotina</taxon>
        <taxon>Agaricomycetes</taxon>
        <taxon>Polyporales</taxon>
        <taxon>Polyporaceae</taxon>
        <taxon>Lentinus</taxon>
    </lineage>
</organism>
<evidence type="ECO:0000313" key="4">
    <source>
        <dbReference type="Proteomes" id="UP000256964"/>
    </source>
</evidence>
<gene>
    <name evidence="3" type="ORF">OH76DRAFT_1561722</name>
</gene>
<feature type="transmembrane region" description="Helical" evidence="2">
    <location>
        <begin position="145"/>
        <end position="165"/>
    </location>
</feature>
<keyword evidence="2" id="KW-1133">Transmembrane helix</keyword>
<dbReference type="STRING" id="139420.A0A371CLL0"/>
<reference evidence="3 4" key="1">
    <citation type="journal article" date="2018" name="Biotechnol. Biofuels">
        <title>Integrative visual omics of the white-rot fungus Polyporus brumalis exposes the biotechnological potential of its oxidative enzymes for delignifying raw plant biomass.</title>
        <authorList>
            <person name="Miyauchi S."/>
            <person name="Rancon A."/>
            <person name="Drula E."/>
            <person name="Hage H."/>
            <person name="Chaduli D."/>
            <person name="Favel A."/>
            <person name="Grisel S."/>
            <person name="Henrissat B."/>
            <person name="Herpoel-Gimbert I."/>
            <person name="Ruiz-Duenas F.J."/>
            <person name="Chevret D."/>
            <person name="Hainaut M."/>
            <person name="Lin J."/>
            <person name="Wang M."/>
            <person name="Pangilinan J."/>
            <person name="Lipzen A."/>
            <person name="Lesage-Meessen L."/>
            <person name="Navarro D."/>
            <person name="Riley R."/>
            <person name="Grigoriev I.V."/>
            <person name="Zhou S."/>
            <person name="Raouche S."/>
            <person name="Rosso M.N."/>
        </authorList>
    </citation>
    <scope>NUCLEOTIDE SEQUENCE [LARGE SCALE GENOMIC DNA]</scope>
    <source>
        <strain evidence="3 4">BRFM 1820</strain>
    </source>
</reference>
<feature type="transmembrane region" description="Helical" evidence="2">
    <location>
        <begin position="12"/>
        <end position="31"/>
    </location>
</feature>
<evidence type="ECO:0000313" key="3">
    <source>
        <dbReference type="EMBL" id="RDX41166.1"/>
    </source>
</evidence>
<dbReference type="Proteomes" id="UP000256964">
    <property type="component" value="Unassembled WGS sequence"/>
</dbReference>
<keyword evidence="2" id="KW-0472">Membrane</keyword>
<name>A0A371CLL0_9APHY</name>
<feature type="region of interest" description="Disordered" evidence="1">
    <location>
        <begin position="244"/>
        <end position="274"/>
    </location>
</feature>
<proteinExistence type="predicted"/>
<feature type="transmembrane region" description="Helical" evidence="2">
    <location>
        <begin position="185"/>
        <end position="202"/>
    </location>
</feature>
<feature type="transmembrane region" description="Helical" evidence="2">
    <location>
        <begin position="71"/>
        <end position="88"/>
    </location>
</feature>
<dbReference type="OrthoDB" id="2748223at2759"/>
<sequence>MSKAKLSKLLYLWIRYVGIVSQTLFATFFLVEGLPPAASLSLAALSYANSENKFGSPQVTATNITIALPTIMWWLVEFVFALRVWILYRRSRKLLMFLTVMYTISITISIVVLVKALSHTQPVFLPHGLPVTGCFSTVPDTIFEAIVTGIVTTSVLCILTIYRILRDRKEVASSPLLALFFRDGLMYYCCVNVVFMCNLFMLRFENAAFKILFNGLLNAVPCMLGARVLINILSLVRTSLGTDATTGSPLSDPKFARNGAPTSGSDKYSTCHDGGDASTGNTMTPISTVSNHGTLQIGEGIEQVLRLTHDPERGKSLHHSAIGH</sequence>
<keyword evidence="4" id="KW-1185">Reference proteome</keyword>
<protein>
    <recommendedName>
        <fullName evidence="5">Integral membrane protein</fullName>
    </recommendedName>
</protein>
<dbReference type="AlphaFoldDB" id="A0A371CLL0"/>
<evidence type="ECO:0000256" key="1">
    <source>
        <dbReference type="SAM" id="MobiDB-lite"/>
    </source>
</evidence>
<evidence type="ECO:0008006" key="5">
    <source>
        <dbReference type="Google" id="ProtNLM"/>
    </source>
</evidence>
<dbReference type="EMBL" id="KZ857521">
    <property type="protein sequence ID" value="RDX41166.1"/>
    <property type="molecule type" value="Genomic_DNA"/>
</dbReference>
<keyword evidence="2" id="KW-0812">Transmembrane</keyword>